<comment type="caution">
    <text evidence="1">The sequence shown here is derived from an EMBL/GenBank/DDBJ whole genome shotgun (WGS) entry which is preliminary data.</text>
</comment>
<gene>
    <name evidence="1" type="ORF">PGLA_23420</name>
</gene>
<accession>A0A168D4X1</accession>
<dbReference type="RefSeq" id="WP_068537614.1">
    <property type="nucleotide sequence ID" value="NZ_LVJH01000070.1"/>
</dbReference>
<proteinExistence type="predicted"/>
<dbReference type="EMBL" id="LVJH01000070">
    <property type="protein sequence ID" value="OAB33871.1"/>
    <property type="molecule type" value="Genomic_DNA"/>
</dbReference>
<evidence type="ECO:0000313" key="2">
    <source>
        <dbReference type="Proteomes" id="UP000076967"/>
    </source>
</evidence>
<name>A0A168D4X1_9BACL</name>
<keyword evidence="2" id="KW-1185">Reference proteome</keyword>
<dbReference type="Proteomes" id="UP000076967">
    <property type="component" value="Unassembled WGS sequence"/>
</dbReference>
<organism evidence="1 2">
    <name type="scientific">Paenibacillus glacialis</name>
    <dbReference type="NCBI Taxonomy" id="494026"/>
    <lineage>
        <taxon>Bacteria</taxon>
        <taxon>Bacillati</taxon>
        <taxon>Bacillota</taxon>
        <taxon>Bacilli</taxon>
        <taxon>Bacillales</taxon>
        <taxon>Paenibacillaceae</taxon>
        <taxon>Paenibacillus</taxon>
    </lineage>
</organism>
<reference evidence="1 2" key="1">
    <citation type="submission" date="2016-03" db="EMBL/GenBank/DDBJ databases">
        <title>Draft genome sequence of Paenibacillus glacialis DSM 22343.</title>
        <authorList>
            <person name="Shin S.-K."/>
            <person name="Yi H."/>
        </authorList>
    </citation>
    <scope>NUCLEOTIDE SEQUENCE [LARGE SCALE GENOMIC DNA]</scope>
    <source>
        <strain evidence="1 2">DSM 22343</strain>
    </source>
</reference>
<evidence type="ECO:0000313" key="1">
    <source>
        <dbReference type="EMBL" id="OAB33871.1"/>
    </source>
</evidence>
<dbReference type="AlphaFoldDB" id="A0A168D4X1"/>
<sequence>MISDRQSEKKKDDMDGLATDLPLIPHVHFRSLACLLNRHPQQWEMVEGPIRKNSIGHDD</sequence>
<protein>
    <submittedName>
        <fullName evidence="1">Uncharacterized protein</fullName>
    </submittedName>
</protein>